<evidence type="ECO:0000256" key="4">
    <source>
        <dbReference type="ARBA" id="ARBA00023163"/>
    </source>
</evidence>
<dbReference type="InterPro" id="IPR005119">
    <property type="entry name" value="LysR_subst-bd"/>
</dbReference>
<organism evidence="6 7">
    <name type="scientific">Vibrio inusitatus NBRC 102082</name>
    <dbReference type="NCBI Taxonomy" id="1219070"/>
    <lineage>
        <taxon>Bacteria</taxon>
        <taxon>Pseudomonadati</taxon>
        <taxon>Pseudomonadota</taxon>
        <taxon>Gammaproteobacteria</taxon>
        <taxon>Vibrionales</taxon>
        <taxon>Vibrionaceae</taxon>
        <taxon>Vibrio</taxon>
    </lineage>
</organism>
<evidence type="ECO:0000313" key="7">
    <source>
        <dbReference type="Proteomes" id="UP000318717"/>
    </source>
</evidence>
<sequence>MINHELLRSFIAAADSGSFSAAGRLLGKHQATISGNIARLEDELNILLFDRVGKYPQLTEYGLALYDSAKVVVDSSERFNANALQLANGAPVAIRVGFDHHLDINDFVNVFQVLYKHYPLIKVSIINCSSSQLIEQTKAGSLDFALCPALEGHSQHYEFCNVGRWPIRFVCGKEHPLANKKQISNDELLAHTQIMALHDDHENIQYQGERMSPYTWECQDYNTSLSLIRANIGWGFLYSAQKPLSTDLVELFPEFALSHISIAYDIIWPKSQSLSTVSKLLIEAVRECFLQVKV</sequence>
<keyword evidence="2" id="KW-0805">Transcription regulation</keyword>
<evidence type="ECO:0000259" key="5">
    <source>
        <dbReference type="PROSITE" id="PS50931"/>
    </source>
</evidence>
<keyword evidence="3" id="KW-0238">DNA-binding</keyword>
<evidence type="ECO:0000256" key="2">
    <source>
        <dbReference type="ARBA" id="ARBA00023015"/>
    </source>
</evidence>
<dbReference type="SUPFAM" id="SSF53850">
    <property type="entry name" value="Periplasmic binding protein-like II"/>
    <property type="match status" value="1"/>
</dbReference>
<dbReference type="AlphaFoldDB" id="A0A4Y3HUC2"/>
<dbReference type="PANTHER" id="PTHR30126:SF91">
    <property type="entry name" value="LYSR FAMILY TRANSCRIPTIONAL REGULATOR"/>
    <property type="match status" value="1"/>
</dbReference>
<dbReference type="InterPro" id="IPR036388">
    <property type="entry name" value="WH-like_DNA-bd_sf"/>
</dbReference>
<feature type="domain" description="HTH lysR-type" evidence="5">
    <location>
        <begin position="2"/>
        <end position="59"/>
    </location>
</feature>
<proteinExistence type="inferred from homology"/>
<dbReference type="SUPFAM" id="SSF46785">
    <property type="entry name" value="Winged helix' DNA-binding domain"/>
    <property type="match status" value="1"/>
</dbReference>
<dbReference type="GO" id="GO:0000976">
    <property type="term" value="F:transcription cis-regulatory region binding"/>
    <property type="evidence" value="ECO:0007669"/>
    <property type="project" value="TreeGrafter"/>
</dbReference>
<keyword evidence="4" id="KW-0804">Transcription</keyword>
<accession>A0A4Y3HUC2</accession>
<dbReference type="InterPro" id="IPR000847">
    <property type="entry name" value="LysR_HTH_N"/>
</dbReference>
<dbReference type="CDD" id="cd05466">
    <property type="entry name" value="PBP2_LTTR_substrate"/>
    <property type="match status" value="1"/>
</dbReference>
<dbReference type="InterPro" id="IPR036390">
    <property type="entry name" value="WH_DNA-bd_sf"/>
</dbReference>
<dbReference type="Gene3D" id="1.10.10.10">
    <property type="entry name" value="Winged helix-like DNA-binding domain superfamily/Winged helix DNA-binding domain"/>
    <property type="match status" value="1"/>
</dbReference>
<dbReference type="Pfam" id="PF03466">
    <property type="entry name" value="LysR_substrate"/>
    <property type="match status" value="1"/>
</dbReference>
<dbReference type="PROSITE" id="PS50931">
    <property type="entry name" value="HTH_LYSR"/>
    <property type="match status" value="1"/>
</dbReference>
<dbReference type="Pfam" id="PF00126">
    <property type="entry name" value="HTH_1"/>
    <property type="match status" value="1"/>
</dbReference>
<reference evidence="6 7" key="1">
    <citation type="submission" date="2019-06" db="EMBL/GenBank/DDBJ databases">
        <title>Whole genome shotgun sequence of Vibrio inusitatus NBRC 102082.</title>
        <authorList>
            <person name="Hosoyama A."/>
            <person name="Uohara A."/>
            <person name="Ohji S."/>
            <person name="Ichikawa N."/>
        </authorList>
    </citation>
    <scope>NUCLEOTIDE SEQUENCE [LARGE SCALE GENOMIC DNA]</scope>
    <source>
        <strain evidence="6 7">NBRC 102082</strain>
    </source>
</reference>
<comment type="caution">
    <text evidence="6">The sequence shown here is derived from an EMBL/GenBank/DDBJ whole genome shotgun (WGS) entry which is preliminary data.</text>
</comment>
<dbReference type="RefSeq" id="WP_141344218.1">
    <property type="nucleotide sequence ID" value="NZ_BJLF01000002.1"/>
</dbReference>
<protein>
    <submittedName>
        <fullName evidence="6">Transcriptional regulator</fullName>
    </submittedName>
</protein>
<dbReference type="EMBL" id="BJLF01000002">
    <property type="protein sequence ID" value="GEA49884.1"/>
    <property type="molecule type" value="Genomic_DNA"/>
</dbReference>
<dbReference type="GO" id="GO:0003700">
    <property type="term" value="F:DNA-binding transcription factor activity"/>
    <property type="evidence" value="ECO:0007669"/>
    <property type="project" value="InterPro"/>
</dbReference>
<evidence type="ECO:0000256" key="1">
    <source>
        <dbReference type="ARBA" id="ARBA00009437"/>
    </source>
</evidence>
<dbReference type="Gene3D" id="3.40.190.290">
    <property type="match status" value="1"/>
</dbReference>
<comment type="similarity">
    <text evidence="1">Belongs to the LysR transcriptional regulatory family.</text>
</comment>
<evidence type="ECO:0000256" key="3">
    <source>
        <dbReference type="ARBA" id="ARBA00023125"/>
    </source>
</evidence>
<gene>
    <name evidence="6" type="ORF">VIN01S_06880</name>
</gene>
<evidence type="ECO:0000313" key="6">
    <source>
        <dbReference type="EMBL" id="GEA49884.1"/>
    </source>
</evidence>
<dbReference type="PANTHER" id="PTHR30126">
    <property type="entry name" value="HTH-TYPE TRANSCRIPTIONAL REGULATOR"/>
    <property type="match status" value="1"/>
</dbReference>
<dbReference type="Proteomes" id="UP000318717">
    <property type="component" value="Unassembled WGS sequence"/>
</dbReference>
<name>A0A4Y3HUC2_9VIBR</name>
<dbReference type="OrthoDB" id="9786526at2"/>
<keyword evidence="7" id="KW-1185">Reference proteome</keyword>